<evidence type="ECO:0000313" key="2">
    <source>
        <dbReference type="EMBL" id="PRW57730.1"/>
    </source>
</evidence>
<name>A0A2P6TUI5_CHLSO</name>
<keyword evidence="1" id="KW-0472">Membrane</keyword>
<evidence type="ECO:0000313" key="3">
    <source>
        <dbReference type="Proteomes" id="UP000239899"/>
    </source>
</evidence>
<proteinExistence type="predicted"/>
<dbReference type="Proteomes" id="UP000239899">
    <property type="component" value="Unassembled WGS sequence"/>
</dbReference>
<dbReference type="AlphaFoldDB" id="A0A2P6TUI5"/>
<protein>
    <submittedName>
        <fullName evidence="2">Uncharacterized protein</fullName>
    </submittedName>
</protein>
<dbReference type="OrthoDB" id="513049at2759"/>
<sequence length="348" mass="38182">MKADLSFEDEQLEHEFAKLHAGRSRQMGKQVHLNRAGVWCVALLRVLASGEWGIAAAICLVLLLPAISLMLPLRLYTRLRLPLKVIDNLLQISLGCHMHHLIYPNPKTGTPSTFQMAAVLLTGNGVPWQLFNSIWESLPFRYAFPQQAALTLLLLLFNRSLCKHNVALRYSYVGIQLYLARAARRLLLRLRALPLGLHWLGLYHAGKGCAAAVLAAPPDAREAVRAACMQASAAAAQAAAEQQSLLSMPGPTSVAAAAALMDADGVELCVRCQPISQLLLGFIFPTFYIWCSELRLRRAFLQQHAQGGTNGRAQRTTAVCEREPGLVEYLMFAVPAVACMWSLVAVHA</sequence>
<dbReference type="EMBL" id="LHPG02000006">
    <property type="protein sequence ID" value="PRW57730.1"/>
    <property type="molecule type" value="Genomic_DNA"/>
</dbReference>
<organism evidence="2 3">
    <name type="scientific">Chlorella sorokiniana</name>
    <name type="common">Freshwater green alga</name>
    <dbReference type="NCBI Taxonomy" id="3076"/>
    <lineage>
        <taxon>Eukaryota</taxon>
        <taxon>Viridiplantae</taxon>
        <taxon>Chlorophyta</taxon>
        <taxon>core chlorophytes</taxon>
        <taxon>Trebouxiophyceae</taxon>
        <taxon>Chlorellales</taxon>
        <taxon>Chlorellaceae</taxon>
        <taxon>Chlorella clade</taxon>
        <taxon>Chlorella</taxon>
    </lineage>
</organism>
<keyword evidence="1" id="KW-0812">Transmembrane</keyword>
<gene>
    <name evidence="2" type="ORF">C2E21_3744</name>
</gene>
<accession>A0A2P6TUI5</accession>
<evidence type="ECO:0000256" key="1">
    <source>
        <dbReference type="SAM" id="Phobius"/>
    </source>
</evidence>
<keyword evidence="3" id="KW-1185">Reference proteome</keyword>
<feature type="transmembrane region" description="Helical" evidence="1">
    <location>
        <begin position="54"/>
        <end position="76"/>
    </location>
</feature>
<keyword evidence="1" id="KW-1133">Transmembrane helix</keyword>
<comment type="caution">
    <text evidence="2">The sequence shown here is derived from an EMBL/GenBank/DDBJ whole genome shotgun (WGS) entry which is preliminary data.</text>
</comment>
<reference evidence="2 3" key="1">
    <citation type="journal article" date="2018" name="Plant J.">
        <title>Genome sequences of Chlorella sorokiniana UTEX 1602 and Micractinium conductrix SAG 241.80: implications to maltose excretion by a green alga.</title>
        <authorList>
            <person name="Arriola M.B."/>
            <person name="Velmurugan N."/>
            <person name="Zhang Y."/>
            <person name="Plunkett M.H."/>
            <person name="Hondzo H."/>
            <person name="Barney B.M."/>
        </authorList>
    </citation>
    <scope>NUCLEOTIDE SEQUENCE [LARGE SCALE GENOMIC DNA]</scope>
    <source>
        <strain evidence="3">UTEX 1602</strain>
    </source>
</reference>